<evidence type="ECO:0000313" key="3">
    <source>
        <dbReference type="Proteomes" id="UP001201980"/>
    </source>
</evidence>
<keyword evidence="3" id="KW-1185">Reference proteome</keyword>
<protein>
    <submittedName>
        <fullName evidence="2">Uncharacterized protein</fullName>
    </submittedName>
</protein>
<dbReference type="AlphaFoldDB" id="A0AAD5RVM9"/>
<evidence type="ECO:0000313" key="2">
    <source>
        <dbReference type="EMBL" id="KAJ2900359.1"/>
    </source>
</evidence>
<accession>A0AAD5RVM9</accession>
<gene>
    <name evidence="2" type="ORF">MKZ38_002492</name>
</gene>
<sequence>MTEIDPLPAAKKSRLTRTDAQRPMIEDESEQEAKSTTESVQTSVPEWLESVGSDRENRCRSDSTLRHSDDDPNPRELTRSVPDMSYVRDAAGTDAGSVAPSDVAGSGRSSGRTRSLVEDAFYRSRNLAMNGIYMPHVDEEFPSDIASLVHDVGKERDPPEQDFRTNLYPYLKPSESLKRSDKQPMSTHAVPSSGSKLKVSNPIPDMLYGYNNEAFPQQRAQLISNDLDYYMRKVRSFLLQEPKYYLEFRRYVRNTIDCGKDRRPKEVWDS</sequence>
<organism evidence="2 3">
    <name type="scientific">Zalerion maritima</name>
    <dbReference type="NCBI Taxonomy" id="339359"/>
    <lineage>
        <taxon>Eukaryota</taxon>
        <taxon>Fungi</taxon>
        <taxon>Dikarya</taxon>
        <taxon>Ascomycota</taxon>
        <taxon>Pezizomycotina</taxon>
        <taxon>Sordariomycetes</taxon>
        <taxon>Lulworthiomycetidae</taxon>
        <taxon>Lulworthiales</taxon>
        <taxon>Lulworthiaceae</taxon>
        <taxon>Zalerion</taxon>
    </lineage>
</organism>
<feature type="region of interest" description="Disordered" evidence="1">
    <location>
        <begin position="1"/>
        <end position="112"/>
    </location>
</feature>
<feature type="compositionally biased region" description="Polar residues" evidence="1">
    <location>
        <begin position="34"/>
        <end position="44"/>
    </location>
</feature>
<comment type="caution">
    <text evidence="2">The sequence shown here is derived from an EMBL/GenBank/DDBJ whole genome shotgun (WGS) entry which is preliminary data.</text>
</comment>
<dbReference type="Proteomes" id="UP001201980">
    <property type="component" value="Unassembled WGS sequence"/>
</dbReference>
<evidence type="ECO:0000256" key="1">
    <source>
        <dbReference type="SAM" id="MobiDB-lite"/>
    </source>
</evidence>
<name>A0AAD5RVM9_9PEZI</name>
<dbReference type="EMBL" id="JAKWBI020000174">
    <property type="protein sequence ID" value="KAJ2900359.1"/>
    <property type="molecule type" value="Genomic_DNA"/>
</dbReference>
<feature type="compositionally biased region" description="Polar residues" evidence="1">
    <location>
        <begin position="183"/>
        <end position="195"/>
    </location>
</feature>
<feature type="region of interest" description="Disordered" evidence="1">
    <location>
        <begin position="176"/>
        <end position="196"/>
    </location>
</feature>
<reference evidence="2" key="1">
    <citation type="submission" date="2022-07" db="EMBL/GenBank/DDBJ databases">
        <title>Draft genome sequence of Zalerion maritima ATCC 34329, a (micro)plastics degrading marine fungus.</title>
        <authorList>
            <person name="Paco A."/>
            <person name="Goncalves M.F.M."/>
            <person name="Rocha-Santos T.A.P."/>
            <person name="Alves A."/>
        </authorList>
    </citation>
    <scope>NUCLEOTIDE SEQUENCE</scope>
    <source>
        <strain evidence="2">ATCC 34329</strain>
    </source>
</reference>
<feature type="compositionally biased region" description="Basic and acidic residues" evidence="1">
    <location>
        <begin position="52"/>
        <end position="78"/>
    </location>
</feature>
<proteinExistence type="predicted"/>